<dbReference type="EMBL" id="FLUK01000293">
    <property type="protein sequence ID" value="SBV89536.1"/>
    <property type="molecule type" value="Genomic_DNA"/>
</dbReference>
<dbReference type="InterPro" id="IPR016161">
    <property type="entry name" value="Ald_DH/histidinol_DH"/>
</dbReference>
<comment type="similarity">
    <text evidence="1">Belongs to the aldehyde dehydrogenase family.</text>
</comment>
<evidence type="ECO:0000313" key="6">
    <source>
        <dbReference type="Proteomes" id="UP000184997"/>
    </source>
</evidence>
<dbReference type="InterPro" id="IPR015590">
    <property type="entry name" value="Aldehyde_DH_dom"/>
</dbReference>
<evidence type="ECO:0000259" key="4">
    <source>
        <dbReference type="Pfam" id="PF00171"/>
    </source>
</evidence>
<dbReference type="AlphaFoldDB" id="A0A1M4L8W6"/>
<evidence type="ECO:0000256" key="1">
    <source>
        <dbReference type="ARBA" id="ARBA00009986"/>
    </source>
</evidence>
<feature type="domain" description="Aldehyde dehydrogenase" evidence="4">
    <location>
        <begin position="2"/>
        <end position="108"/>
    </location>
</feature>
<dbReference type="Gene3D" id="3.40.605.10">
    <property type="entry name" value="Aldehyde Dehydrogenase, Chain A, domain 1"/>
    <property type="match status" value="1"/>
</dbReference>
<dbReference type="GO" id="GO:0006081">
    <property type="term" value="P:aldehyde metabolic process"/>
    <property type="evidence" value="ECO:0007669"/>
    <property type="project" value="InterPro"/>
</dbReference>
<evidence type="ECO:0000256" key="3">
    <source>
        <dbReference type="ARBA" id="ARBA00023027"/>
    </source>
</evidence>
<dbReference type="Pfam" id="PF00171">
    <property type="entry name" value="Aldedh"/>
    <property type="match status" value="1"/>
</dbReference>
<proteinExistence type="inferred from homology"/>
<accession>A0A1M4L8W6</accession>
<dbReference type="GO" id="GO:0004029">
    <property type="term" value="F:aldehyde dehydrogenase (NAD+) activity"/>
    <property type="evidence" value="ECO:0007669"/>
    <property type="project" value="TreeGrafter"/>
</dbReference>
<name>A0A1M4L8W6_9XANT</name>
<organism evidence="5 6">
    <name type="scientific">Xanthomonas graminis pv. graminis</name>
    <dbReference type="NCBI Taxonomy" id="134874"/>
    <lineage>
        <taxon>Bacteria</taxon>
        <taxon>Pseudomonadati</taxon>
        <taxon>Pseudomonadota</taxon>
        <taxon>Gammaproteobacteria</taxon>
        <taxon>Lysobacterales</taxon>
        <taxon>Lysobacteraceae</taxon>
        <taxon>Xanthomonas</taxon>
        <taxon>Xanthomonas translucens group</taxon>
        <taxon>Xanthomonas graminis</taxon>
    </lineage>
</organism>
<dbReference type="PANTHER" id="PTHR43570:SF20">
    <property type="entry name" value="ALDEHYDE DEHYDROGENASE ALDX-RELATED"/>
    <property type="match status" value="1"/>
</dbReference>
<evidence type="ECO:0000313" key="5">
    <source>
        <dbReference type="EMBL" id="SBV89536.1"/>
    </source>
</evidence>
<dbReference type="SUPFAM" id="SSF53720">
    <property type="entry name" value="ALDH-like"/>
    <property type="match status" value="1"/>
</dbReference>
<evidence type="ECO:0000256" key="2">
    <source>
        <dbReference type="ARBA" id="ARBA00023002"/>
    </source>
</evidence>
<dbReference type="InterPro" id="IPR016162">
    <property type="entry name" value="Ald_DH_N"/>
</dbReference>
<dbReference type="InterPro" id="IPR012394">
    <property type="entry name" value="Aldehyde_DH_NAD(P)"/>
</dbReference>
<dbReference type="PANTHER" id="PTHR43570">
    <property type="entry name" value="ALDEHYDE DEHYDROGENASE"/>
    <property type="match status" value="1"/>
</dbReference>
<dbReference type="Gene3D" id="3.40.309.10">
    <property type="entry name" value="Aldehyde Dehydrogenase, Chain A, domain 2"/>
    <property type="match status" value="1"/>
</dbReference>
<keyword evidence="2" id="KW-0560">Oxidoreductase</keyword>
<keyword evidence="3" id="KW-0520">NAD</keyword>
<dbReference type="Proteomes" id="UP000184997">
    <property type="component" value="Unassembled WGS sequence"/>
</dbReference>
<protein>
    <submittedName>
        <fullName evidence="5">Aldehyde dehydrogenase</fullName>
    </submittedName>
</protein>
<sequence length="140" mass="15266">MPTVVLQPGDDALLMQEEIFGPILPLRSYRMLDEAIAMVNGRDRPLALYPFSHDRAQVEAILHATVAGGVTVNDSLLHFAANALPFGGVGPSGMGAYHGRAGFDAFSKALPILWQSRWAASDRLKPPYTKIARLIDLLLR</sequence>
<gene>
    <name evidence="5" type="ORF">XTGNCPPB3709_3500</name>
</gene>
<dbReference type="InterPro" id="IPR016163">
    <property type="entry name" value="Ald_DH_C"/>
</dbReference>
<reference evidence="6" key="1">
    <citation type="submission" date="2016-07" db="EMBL/GenBank/DDBJ databases">
        <authorList>
            <person name="Florea S."/>
            <person name="Webb J.S."/>
            <person name="Jaromczyk J."/>
            <person name="Schardl C.L."/>
        </authorList>
    </citation>
    <scope>NUCLEOTIDE SEQUENCE [LARGE SCALE GENOMIC DNA]</scope>
</reference>
<dbReference type="GO" id="GO:0005737">
    <property type="term" value="C:cytoplasm"/>
    <property type="evidence" value="ECO:0007669"/>
    <property type="project" value="TreeGrafter"/>
</dbReference>